<dbReference type="Pfam" id="PF05380">
    <property type="entry name" value="Peptidase_A17"/>
    <property type="match status" value="1"/>
</dbReference>
<dbReference type="InterPro" id="IPR041588">
    <property type="entry name" value="Integrase_H2C2"/>
</dbReference>
<feature type="domain" description="Integrase catalytic" evidence="3">
    <location>
        <begin position="1462"/>
        <end position="1604"/>
    </location>
</feature>
<evidence type="ECO:0000313" key="5">
    <source>
        <dbReference type="Proteomes" id="UP000069940"/>
    </source>
</evidence>
<dbReference type="InterPro" id="IPR008042">
    <property type="entry name" value="Retrotrans_Pao"/>
</dbReference>
<dbReference type="SUPFAM" id="SSF56672">
    <property type="entry name" value="DNA/RNA polymerases"/>
    <property type="match status" value="1"/>
</dbReference>
<sequence length="1604" mass="180713">MDKLLRERKSLDARLGRARQNVEDLCKNESVDDVDIQTVLDNLLDVWAAYLTVHQRMMDNCNDEELEEILQHQSSFEQTFVTMKGTLLKLRKRFDFSSTRHDDLTSQDGVSAIQQLAQQQAEFIRLISNSFNATNMGAGSSTTTFANNVPPHIDVKLPRMNLPSFGGNILEWPSFIDLFDSAVHRNASLLDSQKLYFLKTNLIGEAAALLSHLRIEDANYAPALAKLKARYNKPLEIATQHIQRFLSQPSLTSSSAAGLRSLHDVSDEAIRALKAMNQEGRDIWLIYLLVEKLDPDSKQLWCQKRSEMKDEDVTLERLLNFIDAQSCALKAVLPNRQRKPIFVPQTNKPPSSRGPTTALVAMSNNPPATVCNFCTKSPHQLYQCGKFLHASSNDRLQFIRRQNLCENCLRKHIGVPCQSGNCRKCNLHHHTRLHEAFQPPVPTPAISNTEEPLTTGSPTASQTLISPLSLASDLTDTNVLLLTATINVYDKHGRPHLCRAVLDCASHSSYITEDLCNKLGLSTTEVDFEYGGIAGTSGHANRGALVTFSSRCSEYRNVVPCILLKRLTAELPIKPINVDDWPIPGSIQLADPQFHNPGKISMLLGNRLFFQLLEPGTIQMGSNDCLPVLQNTKLGWVVSGGYQDNTNQPHSNVSSCLLIASSDPLSDQLRKFWELEEYTNTSPHLNDEETLCEEHFAKHTIRDSSGKFIVHLPFSESLTSLGKSRDIAEKRLLHIERKLERCPELRQQYHAFMREYIDLKHMSLATISETDDCVYLPHHCVIKEDSSTTKCRIVFDASAKTSNGKALNDILMTGPVLQDSLTNILMRFRFPPVVLAGDVKQMYRMVQVCEEDRTNIRILWRWTKDETLQEYCLNTVTYGTKSASYLATKCVQELLLSHQNEFPATVEKAIKGIYVDDVLTGADTIEKATELRTQLSNIFASGGFHLRKWASNCPEALEGVPDEDREMKLPIELNEPNTIKALGIHWQPCSDKFLFSAQTPKILQPTKRSILSNIASLFDPLGLLAPIIIQAKLLMQRLWELKVDWDSIPPGELTNIWFDFVQSLAVLNSFQVPRRVISVNRICRMFLHGYSDASERAMGACVYIRALDDEGNCSSHLLCAKSKVAPIGNKRATLPRLELCAAVILSRLIDNVTKAINQPFFEVRAWVDSSVLLAWLNGGASRWKTFVANRVAEITTHLPAINWSYIPSKQNPADLISRGASAEEIQNNNLWWTGPMWNIAGEHHPTVSPILTSSDQHHITREQRATALTLVSHYENSLLDEMMARYYPDLNMLLRVTARILRFRRRDPLSTSRLLPIELDRAQVVFIRHVQQQQFREEFDCLKRQGEVSVNSSLHQLKPFLDDAGVIRVGGRLQQSGLSYDVKHPILMPRNSILTSYLLNHDHISHHHCGPQLLLAISRRRYWIVRGASAARKVYRQCVTCVRAKPAPTHQQMGQLPSDRIQPNPPFSISGVDYAGPISIIGRRMRGAKPSKGYIALFVCFSTKAVHMEVVSELTTAAFLAAFTRFSSRYGLPGKLYSDNATTFRSASKQLRELYDHLNSTTRKDQVTDFMTDKGVEWSFIPARSPHHGGLWESAIKAHHTNFG</sequence>
<name>A0ABM1YTZ5_AEDAL</name>
<dbReference type="RefSeq" id="XP_062700835.1">
    <property type="nucleotide sequence ID" value="XM_062844851.1"/>
</dbReference>
<dbReference type="PANTHER" id="PTHR47331:SF1">
    <property type="entry name" value="GAG-LIKE PROTEIN"/>
    <property type="match status" value="1"/>
</dbReference>
<accession>A0ABM1YTZ5</accession>
<reference evidence="4" key="2">
    <citation type="submission" date="2025-05" db="UniProtKB">
        <authorList>
            <consortium name="EnsemblMetazoa"/>
        </authorList>
    </citation>
    <scope>IDENTIFICATION</scope>
    <source>
        <strain evidence="4">Foshan</strain>
    </source>
</reference>
<feature type="coiled-coil region" evidence="1">
    <location>
        <begin position="1"/>
        <end position="28"/>
    </location>
</feature>
<keyword evidence="1" id="KW-0175">Coiled coil</keyword>
<dbReference type="Proteomes" id="UP000069940">
    <property type="component" value="Unassembled WGS sequence"/>
</dbReference>
<feature type="region of interest" description="Disordered" evidence="2">
    <location>
        <begin position="437"/>
        <end position="458"/>
    </location>
</feature>
<dbReference type="InterPro" id="IPR001584">
    <property type="entry name" value="Integrase_cat-core"/>
</dbReference>
<dbReference type="Pfam" id="PF17921">
    <property type="entry name" value="Integrase_H2C2"/>
    <property type="match status" value="1"/>
</dbReference>
<evidence type="ECO:0000256" key="1">
    <source>
        <dbReference type="SAM" id="Coils"/>
    </source>
</evidence>
<dbReference type="CDD" id="cd01644">
    <property type="entry name" value="RT_pepA17"/>
    <property type="match status" value="1"/>
</dbReference>
<dbReference type="InterPro" id="IPR043502">
    <property type="entry name" value="DNA/RNA_pol_sf"/>
</dbReference>
<dbReference type="GeneID" id="134285012"/>
<dbReference type="EnsemblMetazoa" id="AALFPA23_012154.R17344">
    <property type="protein sequence ID" value="AALFPA23_012154.P17344"/>
    <property type="gene ID" value="AALFPA23_012154"/>
</dbReference>
<dbReference type="SUPFAM" id="SSF53098">
    <property type="entry name" value="Ribonuclease H-like"/>
    <property type="match status" value="1"/>
</dbReference>
<dbReference type="PANTHER" id="PTHR47331">
    <property type="entry name" value="PHD-TYPE DOMAIN-CONTAINING PROTEIN"/>
    <property type="match status" value="1"/>
</dbReference>
<reference evidence="5" key="1">
    <citation type="journal article" date="2015" name="Proc. Natl. Acad. Sci. U.S.A.">
        <title>Genome sequence of the Asian Tiger mosquito, Aedes albopictus, reveals insights into its biology, genetics, and evolution.</title>
        <authorList>
            <person name="Chen X.G."/>
            <person name="Jiang X."/>
            <person name="Gu J."/>
            <person name="Xu M."/>
            <person name="Wu Y."/>
            <person name="Deng Y."/>
            <person name="Zhang C."/>
            <person name="Bonizzoni M."/>
            <person name="Dermauw W."/>
            <person name="Vontas J."/>
            <person name="Armbruster P."/>
            <person name="Huang X."/>
            <person name="Yang Y."/>
            <person name="Zhang H."/>
            <person name="He W."/>
            <person name="Peng H."/>
            <person name="Liu Y."/>
            <person name="Wu K."/>
            <person name="Chen J."/>
            <person name="Lirakis M."/>
            <person name="Topalis P."/>
            <person name="Van Leeuwen T."/>
            <person name="Hall A.B."/>
            <person name="Jiang X."/>
            <person name="Thorpe C."/>
            <person name="Mueller R.L."/>
            <person name="Sun C."/>
            <person name="Waterhouse R.M."/>
            <person name="Yan G."/>
            <person name="Tu Z.J."/>
            <person name="Fang X."/>
            <person name="James A.A."/>
        </authorList>
    </citation>
    <scope>NUCLEOTIDE SEQUENCE [LARGE SCALE GENOMIC DNA]</scope>
    <source>
        <strain evidence="5">Foshan</strain>
    </source>
</reference>
<protein>
    <recommendedName>
        <fullName evidence="3">Integrase catalytic domain-containing protein</fullName>
    </recommendedName>
</protein>
<evidence type="ECO:0000313" key="4">
    <source>
        <dbReference type="EnsemblMetazoa" id="AALFPA23_012154.P17344"/>
    </source>
</evidence>
<evidence type="ECO:0000259" key="3">
    <source>
        <dbReference type="PROSITE" id="PS50994"/>
    </source>
</evidence>
<proteinExistence type="predicted"/>
<dbReference type="PROSITE" id="PS50994">
    <property type="entry name" value="INTEGRASE"/>
    <property type="match status" value="1"/>
</dbReference>
<evidence type="ECO:0000256" key="2">
    <source>
        <dbReference type="SAM" id="MobiDB-lite"/>
    </source>
</evidence>
<dbReference type="Pfam" id="PF03564">
    <property type="entry name" value="DUF1759"/>
    <property type="match status" value="1"/>
</dbReference>
<feature type="compositionally biased region" description="Polar residues" evidence="2">
    <location>
        <begin position="445"/>
        <end position="458"/>
    </location>
</feature>
<keyword evidence="5" id="KW-1185">Reference proteome</keyword>
<dbReference type="InterPro" id="IPR005312">
    <property type="entry name" value="DUF1759"/>
</dbReference>
<organism evidence="4 5">
    <name type="scientific">Aedes albopictus</name>
    <name type="common">Asian tiger mosquito</name>
    <name type="synonym">Stegomyia albopicta</name>
    <dbReference type="NCBI Taxonomy" id="7160"/>
    <lineage>
        <taxon>Eukaryota</taxon>
        <taxon>Metazoa</taxon>
        <taxon>Ecdysozoa</taxon>
        <taxon>Arthropoda</taxon>
        <taxon>Hexapoda</taxon>
        <taxon>Insecta</taxon>
        <taxon>Pterygota</taxon>
        <taxon>Neoptera</taxon>
        <taxon>Endopterygota</taxon>
        <taxon>Diptera</taxon>
        <taxon>Nematocera</taxon>
        <taxon>Culicoidea</taxon>
        <taxon>Culicidae</taxon>
        <taxon>Culicinae</taxon>
        <taxon>Aedini</taxon>
        <taxon>Aedes</taxon>
        <taxon>Stegomyia</taxon>
    </lineage>
</organism>
<dbReference type="InterPro" id="IPR036397">
    <property type="entry name" value="RNaseH_sf"/>
</dbReference>
<dbReference type="Gene3D" id="3.30.420.10">
    <property type="entry name" value="Ribonuclease H-like superfamily/Ribonuclease H"/>
    <property type="match status" value="1"/>
</dbReference>
<dbReference type="InterPro" id="IPR012337">
    <property type="entry name" value="RNaseH-like_sf"/>
</dbReference>